<gene>
    <name evidence="2" type="ORF">NCU06810</name>
</gene>
<feature type="region of interest" description="Disordered" evidence="1">
    <location>
        <begin position="41"/>
        <end position="82"/>
    </location>
</feature>
<dbReference type="InParanoid" id="Q1K8X5"/>
<evidence type="ECO:0000256" key="1">
    <source>
        <dbReference type="SAM" id="MobiDB-lite"/>
    </source>
</evidence>
<protein>
    <submittedName>
        <fullName evidence="2">Uncharacterized protein</fullName>
    </submittedName>
</protein>
<organism evidence="2 3">
    <name type="scientific">Neurospora crassa (strain ATCC 24698 / 74-OR23-1A / CBS 708.71 / DSM 1257 / FGSC 987)</name>
    <dbReference type="NCBI Taxonomy" id="367110"/>
    <lineage>
        <taxon>Eukaryota</taxon>
        <taxon>Fungi</taxon>
        <taxon>Dikarya</taxon>
        <taxon>Ascomycota</taxon>
        <taxon>Pezizomycotina</taxon>
        <taxon>Sordariomycetes</taxon>
        <taxon>Sordariomycetidae</taxon>
        <taxon>Sordariales</taxon>
        <taxon>Sordariaceae</taxon>
        <taxon>Neurospora</taxon>
    </lineage>
</organism>
<proteinExistence type="predicted"/>
<name>Q1K8X5_NEUCR</name>
<reference evidence="2 3" key="1">
    <citation type="journal article" date="2003" name="Nature">
        <title>The genome sequence of the filamentous fungus Neurospora crassa.</title>
        <authorList>
            <person name="Galagan J.E."/>
            <person name="Calvo S.E."/>
            <person name="Borkovich K.A."/>
            <person name="Selker E.U."/>
            <person name="Read N.D."/>
            <person name="Jaffe D."/>
            <person name="FitzHugh W."/>
            <person name="Ma L.J."/>
            <person name="Smirnov S."/>
            <person name="Purcell S."/>
            <person name="Rehman B."/>
            <person name="Elkins T."/>
            <person name="Engels R."/>
            <person name="Wang S."/>
            <person name="Nielsen C.B."/>
            <person name="Butler J."/>
            <person name="Endrizzi M."/>
            <person name="Qui D."/>
            <person name="Ianakiev P."/>
            <person name="Bell-Pedersen D."/>
            <person name="Nelson M.A."/>
            <person name="Werner-Washburne M."/>
            <person name="Selitrennikoff C.P."/>
            <person name="Kinsey J.A."/>
            <person name="Braun E.L."/>
            <person name="Zelter A."/>
            <person name="Schulte U."/>
            <person name="Kothe G.O."/>
            <person name="Jedd G."/>
            <person name="Mewes W."/>
            <person name="Staben C."/>
            <person name="Marcotte E."/>
            <person name="Greenberg D."/>
            <person name="Roy A."/>
            <person name="Foley K."/>
            <person name="Naylor J."/>
            <person name="Stange-Thomann N."/>
            <person name="Barrett R."/>
            <person name="Gnerre S."/>
            <person name="Kamal M."/>
            <person name="Kamvysselis M."/>
            <person name="Mauceli E."/>
            <person name="Bielke C."/>
            <person name="Rudd S."/>
            <person name="Frishman D."/>
            <person name="Krystofova S."/>
            <person name="Rasmussen C."/>
            <person name="Metzenberg R.L."/>
            <person name="Perkins D.D."/>
            <person name="Kroken S."/>
            <person name="Cogoni C."/>
            <person name="Macino G."/>
            <person name="Catcheside D."/>
            <person name="Li W."/>
            <person name="Pratt R.J."/>
            <person name="Osmani S.A."/>
            <person name="DeSouza C.P."/>
            <person name="Glass L."/>
            <person name="Orbach M.J."/>
            <person name="Berglund J.A."/>
            <person name="Voelker R."/>
            <person name="Yarden O."/>
            <person name="Plamann M."/>
            <person name="Seiler S."/>
            <person name="Dunlap J."/>
            <person name="Radford A."/>
            <person name="Aramayo R."/>
            <person name="Natvig D.O."/>
            <person name="Alex L.A."/>
            <person name="Mannhaupt G."/>
            <person name="Ebbole D.J."/>
            <person name="Freitag M."/>
            <person name="Paulsen I."/>
            <person name="Sachs M.S."/>
            <person name="Lander E.S."/>
            <person name="Nusbaum C."/>
            <person name="Birren B."/>
        </authorList>
    </citation>
    <scope>NUCLEOTIDE SEQUENCE [LARGE SCALE GENOMIC DNA]</scope>
    <source>
        <strain evidence="3">ATCC 24698 / 74-OR23-1A / CBS 708.71 / DSM 1257 / FGSC 987</strain>
    </source>
</reference>
<dbReference type="KEGG" id="ncr:NCU06810"/>
<sequence>MIEKASILSIIIGWLGDHFRTLLTDQSHFMGSCSSVYIQGKQLPGPSRASLTGRQRRSRGASDLDEYTSPPNPATPGSRRFSNGHCAYTMASLKGTSSFVNSFVLFQGNPDLASIGVLRIIPGITD</sequence>
<dbReference type="PaxDb" id="5141-EFNCRP00000006863"/>
<dbReference type="GeneID" id="3879820"/>
<accession>Q1K8X5</accession>
<dbReference type="AlphaFoldDB" id="Q1K8X5"/>
<dbReference type="EMBL" id="CM002237">
    <property type="protein sequence ID" value="EAA34415.1"/>
    <property type="molecule type" value="Genomic_DNA"/>
</dbReference>
<evidence type="ECO:0000313" key="3">
    <source>
        <dbReference type="Proteomes" id="UP000001805"/>
    </source>
</evidence>
<keyword evidence="3" id="KW-1185">Reference proteome</keyword>
<dbReference type="Proteomes" id="UP000001805">
    <property type="component" value="Chromosome 6, Linkage Group II"/>
</dbReference>
<evidence type="ECO:0000313" key="2">
    <source>
        <dbReference type="EMBL" id="EAA34415.1"/>
    </source>
</evidence>
<dbReference type="RefSeq" id="XP_963651.1">
    <property type="nucleotide sequence ID" value="XM_958558.2"/>
</dbReference>
<dbReference type="HOGENOM" id="CLU_1982167_0_0_1"/>
<dbReference type="VEuPathDB" id="FungiDB:NCU06810"/>